<sequence>MATPSAKPGTTPTHLSSPHPTSAPLSRSIAHKSPSIRTPTASGSHVQHPSVSSHQYSTPLAVTSGVDDAVNFSSPSALLALGGYTGISPSPAVHDGLGSGMNDSDIQNLGMQGIKLGVARDNDEEQRHRIEGVVQLLRARVAGRGVSRESVERLSRLEGFESIWEDDNLNIAGNFVDLEIDFHAGHDVAKDVSLRYATPEYTEGVRREEATAVLKRTLAQDPEDALSGNWRSLQRFHENLQWLAKLDKLSQEVNCFEALENLEENFKRIWVEEGKNGKHGGDYQHLCAGVIGRPSMHKGTRIGLGLEYWVEQAKVLDAKKQQTSPDAMEIDRQDSASDDEMDDQRRAWTVMIECEEGYPSLRISKEWVGAEAFTAGESNESLPSNGAAGSVNWLDPPQTMRLTHGNHDPMALDSSMLESSPPNRRFVAKLEPGLDVPILAASEIYRHLGMQLPQEYKIVTYDMLLVSEGSALSSPDSSPQIGRRKRRTSVSAVDSKGESCTKHHNYTFQAFESVAGRTIRDLPFSHPRQLADILPILRQYALLANLIRKTFHLPSNETDNTPQPLKTNTKNPSPSDSLHDLFAGQDGLVVLSNNDPNENRLNLLLGMNDKYKNESGHLTISTKEKSPQQLSMTDVKVDVTLRTQLGQAPALMLLITEPQHQQVFKQISICFEVGLNGHISVVETAGLSKENGADTEMQGADSSDSGVQDVHKKITRVLEVSQDLGILVEWVLRWLQQRAGSA</sequence>
<feature type="compositionally biased region" description="Polar residues" evidence="8">
    <location>
        <begin position="471"/>
        <end position="480"/>
    </location>
</feature>
<dbReference type="GO" id="GO:0016592">
    <property type="term" value="C:mediator complex"/>
    <property type="evidence" value="ECO:0007669"/>
    <property type="project" value="InterPro"/>
</dbReference>
<keyword evidence="11" id="KW-1185">Reference proteome</keyword>
<protein>
    <recommendedName>
        <fullName evidence="7">Mediator of RNA polymerase II transcription subunit 1</fullName>
    </recommendedName>
    <alternativeName>
        <fullName evidence="7">Mediator complex subunit 1</fullName>
    </alternativeName>
</protein>
<dbReference type="AlphaFoldDB" id="A0A1V6QNC9"/>
<dbReference type="Pfam" id="PF10744">
    <property type="entry name" value="Med1"/>
    <property type="match status" value="1"/>
</dbReference>
<dbReference type="Proteomes" id="UP000191672">
    <property type="component" value="Unassembled WGS sequence"/>
</dbReference>
<dbReference type="EMBL" id="MDYN01000001">
    <property type="protein sequence ID" value="OQD90733.1"/>
    <property type="molecule type" value="Genomic_DNA"/>
</dbReference>
<evidence type="ECO:0000256" key="6">
    <source>
        <dbReference type="ARBA" id="ARBA00023242"/>
    </source>
</evidence>
<dbReference type="PANTHER" id="PTHR35041">
    <property type="entry name" value="MEDIATOR OF RNA POLYMERASE II TRANSCRIPTION SUBUNIT 1"/>
    <property type="match status" value="1"/>
</dbReference>
<evidence type="ECO:0000256" key="7">
    <source>
        <dbReference type="RuleBase" id="RU364059"/>
    </source>
</evidence>
<keyword evidence="5 7" id="KW-0804">Transcription</keyword>
<feature type="region of interest" description="Disordered" evidence="8">
    <location>
        <begin position="471"/>
        <end position="498"/>
    </location>
</feature>
<evidence type="ECO:0000256" key="8">
    <source>
        <dbReference type="SAM" id="MobiDB-lite"/>
    </source>
</evidence>
<keyword evidence="6 7" id="KW-0539">Nucleus</keyword>
<accession>A0A1V6QNC9</accession>
<evidence type="ECO:0000256" key="3">
    <source>
        <dbReference type="ARBA" id="ARBA00023015"/>
    </source>
</evidence>
<dbReference type="PANTHER" id="PTHR35041:SF4">
    <property type="entry name" value="MEDIATOR OF RNA POLYMERASE II TRANSCRIPTION SUBUNIT 1"/>
    <property type="match status" value="1"/>
</dbReference>
<dbReference type="STRING" id="416450.A0A1V6QNC9"/>
<evidence type="ECO:0000313" key="10">
    <source>
        <dbReference type="EMBL" id="OQD90733.1"/>
    </source>
</evidence>
<gene>
    <name evidence="10" type="ORF">PENANT_c001G06083</name>
</gene>
<keyword evidence="3 7" id="KW-0805">Transcription regulation</keyword>
<evidence type="ECO:0000259" key="9">
    <source>
        <dbReference type="Pfam" id="PF10744"/>
    </source>
</evidence>
<dbReference type="GO" id="GO:0003712">
    <property type="term" value="F:transcription coregulator activity"/>
    <property type="evidence" value="ECO:0007669"/>
    <property type="project" value="InterPro"/>
</dbReference>
<comment type="similarity">
    <text evidence="2 7">Belongs to the Mediator complex subunit 1 family.</text>
</comment>
<feature type="region of interest" description="Disordered" evidence="8">
    <location>
        <begin position="320"/>
        <end position="342"/>
    </location>
</feature>
<feature type="compositionally biased region" description="Low complexity" evidence="8">
    <location>
        <begin position="10"/>
        <end position="26"/>
    </location>
</feature>
<evidence type="ECO:0000313" key="11">
    <source>
        <dbReference type="Proteomes" id="UP000191672"/>
    </source>
</evidence>
<evidence type="ECO:0000256" key="1">
    <source>
        <dbReference type="ARBA" id="ARBA00004123"/>
    </source>
</evidence>
<feature type="domain" description="Mediator complex subunit Med1" evidence="9">
    <location>
        <begin position="133"/>
        <end position="551"/>
    </location>
</feature>
<dbReference type="InterPro" id="IPR019680">
    <property type="entry name" value="Mediator_Med1"/>
</dbReference>
<evidence type="ECO:0000256" key="4">
    <source>
        <dbReference type="ARBA" id="ARBA00023159"/>
    </source>
</evidence>
<feature type="region of interest" description="Disordered" evidence="8">
    <location>
        <begin position="1"/>
        <end position="55"/>
    </location>
</feature>
<name>A0A1V6QNC9_9EURO</name>
<proteinExistence type="inferred from homology"/>
<dbReference type="OrthoDB" id="1936100at2759"/>
<keyword evidence="4 7" id="KW-0010">Activator</keyword>
<evidence type="ECO:0000256" key="2">
    <source>
        <dbReference type="ARBA" id="ARBA00006210"/>
    </source>
</evidence>
<comment type="function">
    <text evidence="7">Component of the Mediator complex, a coactivator involved in the regulated transcription of nearly all RNA polymerase II-dependent genes. Mediator functions as a bridge to convey information from gene-specific regulatory proteins to the basal RNA polymerase II transcription machinery. Mediator is recruited to promoters by direct interactions with regulatory proteins and serves as a scaffold for the assembly of a functional preinitiation complex with RNA polymerase II and the general transcription factors.</text>
</comment>
<comment type="subcellular location">
    <subcellularLocation>
        <location evidence="1 7">Nucleus</location>
    </subcellularLocation>
</comment>
<reference evidence="11" key="1">
    <citation type="journal article" date="2017" name="Nat. Microbiol.">
        <title>Global analysis of biosynthetic gene clusters reveals vast potential of secondary metabolite production in Penicillium species.</title>
        <authorList>
            <person name="Nielsen J.C."/>
            <person name="Grijseels S."/>
            <person name="Prigent S."/>
            <person name="Ji B."/>
            <person name="Dainat J."/>
            <person name="Nielsen K.F."/>
            <person name="Frisvad J.C."/>
            <person name="Workman M."/>
            <person name="Nielsen J."/>
        </authorList>
    </citation>
    <scope>NUCLEOTIDE SEQUENCE [LARGE SCALE GENOMIC DNA]</scope>
    <source>
        <strain evidence="11">IBT 31811</strain>
    </source>
</reference>
<feature type="compositionally biased region" description="Low complexity" evidence="8">
    <location>
        <begin position="42"/>
        <end position="55"/>
    </location>
</feature>
<organism evidence="10 11">
    <name type="scientific">Penicillium antarcticum</name>
    <dbReference type="NCBI Taxonomy" id="416450"/>
    <lineage>
        <taxon>Eukaryota</taxon>
        <taxon>Fungi</taxon>
        <taxon>Dikarya</taxon>
        <taxon>Ascomycota</taxon>
        <taxon>Pezizomycotina</taxon>
        <taxon>Eurotiomycetes</taxon>
        <taxon>Eurotiomycetidae</taxon>
        <taxon>Eurotiales</taxon>
        <taxon>Aspergillaceae</taxon>
        <taxon>Penicillium</taxon>
    </lineage>
</organism>
<dbReference type="GO" id="GO:0045944">
    <property type="term" value="P:positive regulation of transcription by RNA polymerase II"/>
    <property type="evidence" value="ECO:0007669"/>
    <property type="project" value="UniProtKB-ARBA"/>
</dbReference>
<feature type="region of interest" description="Disordered" evidence="8">
    <location>
        <begin position="554"/>
        <end position="575"/>
    </location>
</feature>
<comment type="caution">
    <text evidence="10">The sequence shown here is derived from an EMBL/GenBank/DDBJ whole genome shotgun (WGS) entry which is preliminary data.</text>
</comment>
<evidence type="ECO:0000256" key="5">
    <source>
        <dbReference type="ARBA" id="ARBA00023163"/>
    </source>
</evidence>